<evidence type="ECO:0000256" key="1">
    <source>
        <dbReference type="SAM" id="MobiDB-lite"/>
    </source>
</evidence>
<dbReference type="EMBL" id="QCYY01000226">
    <property type="protein sequence ID" value="ROT85627.1"/>
    <property type="molecule type" value="Genomic_DNA"/>
</dbReference>
<protein>
    <submittedName>
        <fullName evidence="2">Uncharacterized protein</fullName>
    </submittedName>
</protein>
<evidence type="ECO:0000313" key="2">
    <source>
        <dbReference type="EMBL" id="ROT85627.1"/>
    </source>
</evidence>
<feature type="region of interest" description="Disordered" evidence="1">
    <location>
        <begin position="1"/>
        <end position="30"/>
    </location>
</feature>
<comment type="caution">
    <text evidence="2">The sequence shown here is derived from an EMBL/GenBank/DDBJ whole genome shotgun (WGS) entry which is preliminary data.</text>
</comment>
<feature type="region of interest" description="Disordered" evidence="1">
    <location>
        <begin position="133"/>
        <end position="155"/>
    </location>
</feature>
<reference evidence="2 3" key="2">
    <citation type="submission" date="2019-01" db="EMBL/GenBank/DDBJ databases">
        <title>The decoding of complex shrimp genome reveals the adaptation for benthos swimmer, frequently molting mechanism and breeding impact on genome.</title>
        <authorList>
            <person name="Sun Y."/>
            <person name="Gao Y."/>
            <person name="Yu Y."/>
        </authorList>
    </citation>
    <scope>NUCLEOTIDE SEQUENCE [LARGE SCALE GENOMIC DNA]</scope>
    <source>
        <tissue evidence="2">Muscle</tissue>
    </source>
</reference>
<dbReference type="AlphaFoldDB" id="A0A423UA80"/>
<feature type="compositionally biased region" description="Basic and acidic residues" evidence="1">
    <location>
        <begin position="133"/>
        <end position="147"/>
    </location>
</feature>
<keyword evidence="3" id="KW-1185">Reference proteome</keyword>
<gene>
    <name evidence="2" type="ORF">C7M84_009945</name>
</gene>
<dbReference type="Proteomes" id="UP000283509">
    <property type="component" value="Unassembled WGS sequence"/>
</dbReference>
<reference evidence="2 3" key="1">
    <citation type="submission" date="2018-04" db="EMBL/GenBank/DDBJ databases">
        <authorList>
            <person name="Zhang X."/>
            <person name="Yuan J."/>
            <person name="Li F."/>
            <person name="Xiang J."/>
        </authorList>
    </citation>
    <scope>NUCLEOTIDE SEQUENCE [LARGE SCALE GENOMIC DNA]</scope>
    <source>
        <tissue evidence="2">Muscle</tissue>
    </source>
</reference>
<accession>A0A423UA80</accession>
<evidence type="ECO:0000313" key="3">
    <source>
        <dbReference type="Proteomes" id="UP000283509"/>
    </source>
</evidence>
<name>A0A423UA80_PENVA</name>
<organism evidence="2 3">
    <name type="scientific">Penaeus vannamei</name>
    <name type="common">Whiteleg shrimp</name>
    <name type="synonym">Litopenaeus vannamei</name>
    <dbReference type="NCBI Taxonomy" id="6689"/>
    <lineage>
        <taxon>Eukaryota</taxon>
        <taxon>Metazoa</taxon>
        <taxon>Ecdysozoa</taxon>
        <taxon>Arthropoda</taxon>
        <taxon>Crustacea</taxon>
        <taxon>Multicrustacea</taxon>
        <taxon>Malacostraca</taxon>
        <taxon>Eumalacostraca</taxon>
        <taxon>Eucarida</taxon>
        <taxon>Decapoda</taxon>
        <taxon>Dendrobranchiata</taxon>
        <taxon>Penaeoidea</taxon>
        <taxon>Penaeidae</taxon>
        <taxon>Penaeus</taxon>
    </lineage>
</organism>
<sequence>MKLKDQVKEARKRKLERNKDQQAKKRQRLQKLQAKKLSDELLAEVAAEREAELQQKSFLAAQGKHTTFEDDILDDIGTVDEEQQKDDLIIPLERGVQVRAVKSETKKSLTLAKRAASFRENALFGKNVKRMSGRDQRAMVTKQEKSGKSKLVAVS</sequence>
<proteinExistence type="predicted"/>